<reference evidence="5" key="1">
    <citation type="journal article" date="2014" name="Int. J. Syst. Evol. Microbiol.">
        <title>Complete genome sequence of Corynebacterium casei LMG S-19264T (=DSM 44701T), isolated from a smear-ripened cheese.</title>
        <authorList>
            <consortium name="US DOE Joint Genome Institute (JGI-PGF)"/>
            <person name="Walter F."/>
            <person name="Albersmeier A."/>
            <person name="Kalinowski J."/>
            <person name="Ruckert C."/>
        </authorList>
    </citation>
    <scope>NUCLEOTIDE SEQUENCE</scope>
    <source>
        <strain evidence="5">CGMCC 1.15447</strain>
    </source>
</reference>
<dbReference type="Gene3D" id="3.40.50.2300">
    <property type="match status" value="1"/>
</dbReference>
<reference evidence="5" key="2">
    <citation type="submission" date="2020-09" db="EMBL/GenBank/DDBJ databases">
        <authorList>
            <person name="Sun Q."/>
            <person name="Zhou Y."/>
        </authorList>
    </citation>
    <scope>NUCLEOTIDE SEQUENCE</scope>
    <source>
        <strain evidence="5">CGMCC 1.15447</strain>
    </source>
</reference>
<evidence type="ECO:0000259" key="4">
    <source>
        <dbReference type="PROSITE" id="PS50110"/>
    </source>
</evidence>
<keyword evidence="6" id="KW-1185">Reference proteome</keyword>
<evidence type="ECO:0000256" key="1">
    <source>
        <dbReference type="ARBA" id="ARBA00022630"/>
    </source>
</evidence>
<evidence type="ECO:0000256" key="2">
    <source>
        <dbReference type="ARBA" id="ARBA00023002"/>
    </source>
</evidence>
<evidence type="ECO:0000313" key="6">
    <source>
        <dbReference type="Proteomes" id="UP000648801"/>
    </source>
</evidence>
<dbReference type="Gene3D" id="3.40.30.10">
    <property type="entry name" value="Glutaredoxin"/>
    <property type="match status" value="1"/>
</dbReference>
<evidence type="ECO:0000256" key="3">
    <source>
        <dbReference type="PROSITE-ProRule" id="PRU00169"/>
    </source>
</evidence>
<sequence>MARPSVRRFARNGRAKYNKSMPKPILLAIDDDTSVLEAVVQDLRRHYGQQYRIIRAASGAAALDICRQLQERKDIVALFLSDQRMPGMTGVEFLEQALTIYPEAKRVLLTAYADTEAAIRAINSAKIHYYLNKPWDPPEEKLYPVLDDLLEAWKQGYKPPFEGIRVIGTRWSPKDHAVRDFLSRNRIPYQWLTPEQSTEAVDLLREKGLDDSKLPVVVFGDGTALVQPTTIDLANKVGISTQAQQQFYDVVVVGAGPAGLAAGVYGASEGLKTLIVEPNAPGGQAGSSSRIENYLGFPNGLSGDELAKRAFLQAGRLGAEFLLQKVTSIRQENQYRVVGMKDGREVTCHVCLIATGVSYCKLDIPGADKFAGAGIYYGAALTEAMACANEEVYIVGGANSAGQAAMHFSRYAAKVRMLVRGDSLAKSMSKYLIDQIEATPNIIVETHTEVIAASGNDHLECLMVRTPHGEESRPTSSLFIFIGAEPKTDWLPNDVLRDGKGFVFSGPELKAKCPKSWKLDREPYLLETSVPGVFVAGDVRYNSVKRCASAVGEGSIAIQFVHQYLATL</sequence>
<accession>A0A916S086</accession>
<dbReference type="PANTHER" id="PTHR48105">
    <property type="entry name" value="THIOREDOXIN REDUCTASE 1-RELATED-RELATED"/>
    <property type="match status" value="1"/>
</dbReference>
<dbReference type="Pfam" id="PF00072">
    <property type="entry name" value="Response_reg"/>
    <property type="match status" value="1"/>
</dbReference>
<dbReference type="GO" id="GO:0016491">
    <property type="term" value="F:oxidoreductase activity"/>
    <property type="evidence" value="ECO:0007669"/>
    <property type="project" value="UniProtKB-KW"/>
</dbReference>
<dbReference type="InterPro" id="IPR001789">
    <property type="entry name" value="Sig_transdc_resp-reg_receiver"/>
</dbReference>
<comment type="caution">
    <text evidence="5">The sequence shown here is derived from an EMBL/GenBank/DDBJ whole genome shotgun (WGS) entry which is preliminary data.</text>
</comment>
<dbReference type="SMART" id="SM00448">
    <property type="entry name" value="REC"/>
    <property type="match status" value="1"/>
</dbReference>
<dbReference type="PRINTS" id="PR00469">
    <property type="entry name" value="PNDRDTASEII"/>
</dbReference>
<dbReference type="InterPro" id="IPR011006">
    <property type="entry name" value="CheY-like_superfamily"/>
</dbReference>
<dbReference type="Gene3D" id="3.50.50.60">
    <property type="entry name" value="FAD/NAD(P)-binding domain"/>
    <property type="match status" value="2"/>
</dbReference>
<evidence type="ECO:0000313" key="5">
    <source>
        <dbReference type="EMBL" id="GGA77728.1"/>
    </source>
</evidence>
<dbReference type="InterPro" id="IPR036188">
    <property type="entry name" value="FAD/NAD-bd_sf"/>
</dbReference>
<dbReference type="PRINTS" id="PR00368">
    <property type="entry name" value="FADPNR"/>
</dbReference>
<dbReference type="InterPro" id="IPR023753">
    <property type="entry name" value="FAD/NAD-binding_dom"/>
</dbReference>
<feature type="domain" description="Response regulatory" evidence="4">
    <location>
        <begin position="25"/>
        <end position="148"/>
    </location>
</feature>
<dbReference type="SUPFAM" id="SSF52172">
    <property type="entry name" value="CheY-like"/>
    <property type="match status" value="1"/>
</dbReference>
<dbReference type="Proteomes" id="UP000648801">
    <property type="component" value="Unassembled WGS sequence"/>
</dbReference>
<dbReference type="Pfam" id="PF07992">
    <property type="entry name" value="Pyr_redox_2"/>
    <property type="match status" value="1"/>
</dbReference>
<dbReference type="AlphaFoldDB" id="A0A916S086"/>
<name>A0A916S086_9BACT</name>
<dbReference type="PROSITE" id="PS50110">
    <property type="entry name" value="RESPONSE_REGULATORY"/>
    <property type="match status" value="1"/>
</dbReference>
<dbReference type="SUPFAM" id="SSF51905">
    <property type="entry name" value="FAD/NAD(P)-binding domain"/>
    <property type="match status" value="1"/>
</dbReference>
<dbReference type="InterPro" id="IPR050097">
    <property type="entry name" value="Ferredoxin-NADP_redctase_2"/>
</dbReference>
<proteinExistence type="predicted"/>
<keyword evidence="1" id="KW-0285">Flavoprotein</keyword>
<dbReference type="GO" id="GO:0000160">
    <property type="term" value="P:phosphorelay signal transduction system"/>
    <property type="evidence" value="ECO:0007669"/>
    <property type="project" value="InterPro"/>
</dbReference>
<gene>
    <name evidence="5" type="ORF">GCM10011507_31210</name>
</gene>
<feature type="modified residue" description="4-aspartylphosphate" evidence="3">
    <location>
        <position position="82"/>
    </location>
</feature>
<dbReference type="CDD" id="cd17595">
    <property type="entry name" value="REC_TrxB"/>
    <property type="match status" value="1"/>
</dbReference>
<organism evidence="5 6">
    <name type="scientific">Edaphobacter acidisoli</name>
    <dbReference type="NCBI Taxonomy" id="2040573"/>
    <lineage>
        <taxon>Bacteria</taxon>
        <taxon>Pseudomonadati</taxon>
        <taxon>Acidobacteriota</taxon>
        <taxon>Terriglobia</taxon>
        <taxon>Terriglobales</taxon>
        <taxon>Acidobacteriaceae</taxon>
        <taxon>Edaphobacter</taxon>
    </lineage>
</organism>
<keyword evidence="3" id="KW-0597">Phosphoprotein</keyword>
<protein>
    <submittedName>
        <fullName evidence="5">Fused response regulator/thioredoxin-disulfide reductase</fullName>
    </submittedName>
</protein>
<keyword evidence="2" id="KW-0560">Oxidoreductase</keyword>
<dbReference type="EMBL" id="BMJB01000003">
    <property type="protein sequence ID" value="GGA77728.1"/>
    <property type="molecule type" value="Genomic_DNA"/>
</dbReference>